<sequence length="380" mass="42426">MSFVQTAVARARLSQLATQLPLSDSMVVERETLQQALTDYKYPVLTLPSEVTSEIFLHFLPSYPKRASLNGPSSPSLLLQVCREWRDVKLGHQDTPAVYARNQRFLVEWLERSKDCPLSGQLSGASRRQIDGSKYPLIATLFDPLLHHTPRWQDMGLELPFQQLQRITGSLPTLRNLYLSLERFDPDQGVKSSQNFALQTPNLRKLELYPGRYFDSFKSVFPWSQITVFSGNLYEHDAAHVLGSVGALEECFINVMDGTTPLSTIASPIPPLHHLNSLSLETYSGGPMADTLVKALAEALPALQNLTVSEFLLGEEDPVGTLSLMCPPGYTGHITVSDAHREADEYEQAFPHVKELVVEPWEDPSADRTCTLNLSTLFIS</sequence>
<keyword evidence="2" id="KW-1185">Reference proteome</keyword>
<accession>A0AAD7C7V0</accession>
<dbReference type="EMBL" id="JARKIF010000004">
    <property type="protein sequence ID" value="KAJ7641271.1"/>
    <property type="molecule type" value="Genomic_DNA"/>
</dbReference>
<evidence type="ECO:0000313" key="2">
    <source>
        <dbReference type="Proteomes" id="UP001221142"/>
    </source>
</evidence>
<organism evidence="1 2">
    <name type="scientific">Roridomyces roridus</name>
    <dbReference type="NCBI Taxonomy" id="1738132"/>
    <lineage>
        <taxon>Eukaryota</taxon>
        <taxon>Fungi</taxon>
        <taxon>Dikarya</taxon>
        <taxon>Basidiomycota</taxon>
        <taxon>Agaricomycotina</taxon>
        <taxon>Agaricomycetes</taxon>
        <taxon>Agaricomycetidae</taxon>
        <taxon>Agaricales</taxon>
        <taxon>Marasmiineae</taxon>
        <taxon>Mycenaceae</taxon>
        <taxon>Roridomyces</taxon>
    </lineage>
</organism>
<dbReference type="Proteomes" id="UP001221142">
    <property type="component" value="Unassembled WGS sequence"/>
</dbReference>
<reference evidence="1" key="1">
    <citation type="submission" date="2023-03" db="EMBL/GenBank/DDBJ databases">
        <title>Massive genome expansion in bonnet fungi (Mycena s.s.) driven by repeated elements and novel gene families across ecological guilds.</title>
        <authorList>
            <consortium name="Lawrence Berkeley National Laboratory"/>
            <person name="Harder C.B."/>
            <person name="Miyauchi S."/>
            <person name="Viragh M."/>
            <person name="Kuo A."/>
            <person name="Thoen E."/>
            <person name="Andreopoulos B."/>
            <person name="Lu D."/>
            <person name="Skrede I."/>
            <person name="Drula E."/>
            <person name="Henrissat B."/>
            <person name="Morin E."/>
            <person name="Kohler A."/>
            <person name="Barry K."/>
            <person name="LaButti K."/>
            <person name="Morin E."/>
            <person name="Salamov A."/>
            <person name="Lipzen A."/>
            <person name="Mereny Z."/>
            <person name="Hegedus B."/>
            <person name="Baldrian P."/>
            <person name="Stursova M."/>
            <person name="Weitz H."/>
            <person name="Taylor A."/>
            <person name="Grigoriev I.V."/>
            <person name="Nagy L.G."/>
            <person name="Martin F."/>
            <person name="Kauserud H."/>
        </authorList>
    </citation>
    <scope>NUCLEOTIDE SEQUENCE</scope>
    <source>
        <strain evidence="1">9284</strain>
    </source>
</reference>
<dbReference type="InterPro" id="IPR032675">
    <property type="entry name" value="LRR_dom_sf"/>
</dbReference>
<proteinExistence type="predicted"/>
<dbReference type="Gene3D" id="3.80.10.10">
    <property type="entry name" value="Ribonuclease Inhibitor"/>
    <property type="match status" value="1"/>
</dbReference>
<name>A0AAD7C7V0_9AGAR</name>
<evidence type="ECO:0008006" key="3">
    <source>
        <dbReference type="Google" id="ProtNLM"/>
    </source>
</evidence>
<gene>
    <name evidence="1" type="ORF">FB45DRAFT_1124876</name>
</gene>
<comment type="caution">
    <text evidence="1">The sequence shown here is derived from an EMBL/GenBank/DDBJ whole genome shotgun (WGS) entry which is preliminary data.</text>
</comment>
<protein>
    <recommendedName>
        <fullName evidence="3">F-box domain-containing protein</fullName>
    </recommendedName>
</protein>
<dbReference type="AlphaFoldDB" id="A0AAD7C7V0"/>
<evidence type="ECO:0000313" key="1">
    <source>
        <dbReference type="EMBL" id="KAJ7641271.1"/>
    </source>
</evidence>